<keyword evidence="1" id="KW-0472">Membrane</keyword>
<evidence type="ECO:0000256" key="1">
    <source>
        <dbReference type="SAM" id="Phobius"/>
    </source>
</evidence>
<evidence type="ECO:0000313" key="2">
    <source>
        <dbReference type="EMBL" id="KXN70756.1"/>
    </source>
</evidence>
<keyword evidence="1" id="KW-1133">Transmembrane helix</keyword>
<proteinExistence type="predicted"/>
<feature type="transmembrane region" description="Helical" evidence="1">
    <location>
        <begin position="7"/>
        <end position="31"/>
    </location>
</feature>
<evidence type="ECO:0008006" key="4">
    <source>
        <dbReference type="Google" id="ProtNLM"/>
    </source>
</evidence>
<dbReference type="Gene3D" id="1.20.1070.10">
    <property type="entry name" value="Rhodopsin 7-helix transmembrane proteins"/>
    <property type="match status" value="1"/>
</dbReference>
<gene>
    <name evidence="2" type="ORF">CONCODRAFT_6610</name>
</gene>
<accession>A0A137P6X1</accession>
<keyword evidence="3" id="KW-1185">Reference proteome</keyword>
<name>A0A137P6X1_CONC2</name>
<dbReference type="EMBL" id="KQ964493">
    <property type="protein sequence ID" value="KXN70756.1"/>
    <property type="molecule type" value="Genomic_DNA"/>
</dbReference>
<evidence type="ECO:0000313" key="3">
    <source>
        <dbReference type="Proteomes" id="UP000070444"/>
    </source>
</evidence>
<protein>
    <recommendedName>
        <fullName evidence="4">G-protein coupled receptors family 1 profile domain-containing protein</fullName>
    </recommendedName>
</protein>
<dbReference type="AlphaFoldDB" id="A0A137P6X1"/>
<organism evidence="2 3">
    <name type="scientific">Conidiobolus coronatus (strain ATCC 28846 / CBS 209.66 / NRRL 28638)</name>
    <name type="common">Delacroixia coronata</name>
    <dbReference type="NCBI Taxonomy" id="796925"/>
    <lineage>
        <taxon>Eukaryota</taxon>
        <taxon>Fungi</taxon>
        <taxon>Fungi incertae sedis</taxon>
        <taxon>Zoopagomycota</taxon>
        <taxon>Entomophthoromycotina</taxon>
        <taxon>Entomophthoromycetes</taxon>
        <taxon>Entomophthorales</taxon>
        <taxon>Ancylistaceae</taxon>
        <taxon>Conidiobolus</taxon>
    </lineage>
</organism>
<dbReference type="Proteomes" id="UP000070444">
    <property type="component" value="Unassembled WGS sequence"/>
</dbReference>
<feature type="transmembrane region" description="Helical" evidence="1">
    <location>
        <begin position="43"/>
        <end position="67"/>
    </location>
</feature>
<keyword evidence="1" id="KW-0812">Transmembrane</keyword>
<sequence length="149" mass="16860">MSVEALYFLTCNLVVIGIGQMELVTLALYCLGSPDTWFGTLTIISYAIMMWLSFCFVIYSYLGIAIAMRKRAWKEIRELNCDPEQALSENNKVIARVIVMLMLYLSTNTLELFNTTRELITGVPRTAYLDLISTTLNNISPVINSMLLI</sequence>
<reference evidence="2 3" key="1">
    <citation type="journal article" date="2015" name="Genome Biol. Evol.">
        <title>Phylogenomic analyses indicate that early fungi evolved digesting cell walls of algal ancestors of land plants.</title>
        <authorList>
            <person name="Chang Y."/>
            <person name="Wang S."/>
            <person name="Sekimoto S."/>
            <person name="Aerts A.L."/>
            <person name="Choi C."/>
            <person name="Clum A."/>
            <person name="LaButti K.M."/>
            <person name="Lindquist E.A."/>
            <person name="Yee Ngan C."/>
            <person name="Ohm R.A."/>
            <person name="Salamov A.A."/>
            <person name="Grigoriev I.V."/>
            <person name="Spatafora J.W."/>
            <person name="Berbee M.L."/>
        </authorList>
    </citation>
    <scope>NUCLEOTIDE SEQUENCE [LARGE SCALE GENOMIC DNA]</scope>
    <source>
        <strain evidence="2 3">NRRL 28638</strain>
    </source>
</reference>
<dbReference type="SUPFAM" id="SSF81321">
    <property type="entry name" value="Family A G protein-coupled receptor-like"/>
    <property type="match status" value="1"/>
</dbReference>